<dbReference type="EMBL" id="PPXD01000024">
    <property type="protein sequence ID" value="POH62977.1"/>
    <property type="molecule type" value="Genomic_DNA"/>
</dbReference>
<protein>
    <submittedName>
        <fullName evidence="1">Uncharacterized protein</fullName>
    </submittedName>
</protein>
<keyword evidence="2" id="KW-1185">Reference proteome</keyword>
<sequence length="61" mass="6670">MRLGYAIEKADKLELERIAAKGGVSAAVFVELMIRNLPLTAEGLPEWMPTSSNEELPISPD</sequence>
<evidence type="ECO:0000313" key="1">
    <source>
        <dbReference type="EMBL" id="POH62977.1"/>
    </source>
</evidence>
<reference evidence="1 2" key="1">
    <citation type="submission" date="2018-01" db="EMBL/GenBank/DDBJ databases">
        <title>Cryobacterium sp. nov., from glaciers in China.</title>
        <authorList>
            <person name="Liu Q."/>
            <person name="Xin Y.-H."/>
        </authorList>
    </citation>
    <scope>NUCLEOTIDE SEQUENCE [LARGE SCALE GENOMIC DNA]</scope>
    <source>
        <strain evidence="1 2">TMN-42</strain>
    </source>
</reference>
<organism evidence="1 2">
    <name type="scientific">Cryobacterium zongtaii</name>
    <dbReference type="NCBI Taxonomy" id="1259217"/>
    <lineage>
        <taxon>Bacteria</taxon>
        <taxon>Bacillati</taxon>
        <taxon>Actinomycetota</taxon>
        <taxon>Actinomycetes</taxon>
        <taxon>Micrococcales</taxon>
        <taxon>Microbacteriaceae</taxon>
        <taxon>Cryobacterium</taxon>
    </lineage>
</organism>
<dbReference type="Proteomes" id="UP000237340">
    <property type="component" value="Unassembled WGS sequence"/>
</dbReference>
<accession>A0A2S3ZBH7</accession>
<dbReference type="AlphaFoldDB" id="A0A2S3ZBH7"/>
<evidence type="ECO:0000313" key="2">
    <source>
        <dbReference type="Proteomes" id="UP000237340"/>
    </source>
</evidence>
<name>A0A2S3ZBH7_9MICO</name>
<gene>
    <name evidence="1" type="ORF">C3B61_14970</name>
</gene>
<proteinExistence type="predicted"/>
<comment type="caution">
    <text evidence="1">The sequence shown here is derived from an EMBL/GenBank/DDBJ whole genome shotgun (WGS) entry which is preliminary data.</text>
</comment>